<feature type="compositionally biased region" description="Basic and acidic residues" evidence="4">
    <location>
        <begin position="63"/>
        <end position="90"/>
    </location>
</feature>
<feature type="region of interest" description="Disordered" evidence="4">
    <location>
        <begin position="63"/>
        <end position="293"/>
    </location>
</feature>
<feature type="region of interest" description="Disordered" evidence="4">
    <location>
        <begin position="346"/>
        <end position="383"/>
    </location>
</feature>
<evidence type="ECO:0000256" key="4">
    <source>
        <dbReference type="SAM" id="MobiDB-lite"/>
    </source>
</evidence>
<organism evidence="5 6">
    <name type="scientific">Cyclotella atomus</name>
    <dbReference type="NCBI Taxonomy" id="382360"/>
    <lineage>
        <taxon>Eukaryota</taxon>
        <taxon>Sar</taxon>
        <taxon>Stramenopiles</taxon>
        <taxon>Ochrophyta</taxon>
        <taxon>Bacillariophyta</taxon>
        <taxon>Coscinodiscophyceae</taxon>
        <taxon>Thalassiosirophycidae</taxon>
        <taxon>Stephanodiscales</taxon>
        <taxon>Stephanodiscaceae</taxon>
        <taxon>Cyclotella</taxon>
    </lineage>
</organism>
<gene>
    <name evidence="5" type="ORF">ACHAWO_004141</name>
</gene>
<feature type="compositionally biased region" description="Low complexity" evidence="4">
    <location>
        <begin position="350"/>
        <end position="381"/>
    </location>
</feature>
<feature type="compositionally biased region" description="Basic and acidic residues" evidence="4">
    <location>
        <begin position="472"/>
        <end position="484"/>
    </location>
</feature>
<comment type="similarity">
    <text evidence="1">Belongs to the FGGY kinase family.</text>
</comment>
<keyword evidence="2" id="KW-0808">Transferase</keyword>
<feature type="compositionally biased region" description="Low complexity" evidence="4">
    <location>
        <begin position="217"/>
        <end position="254"/>
    </location>
</feature>
<dbReference type="AlphaFoldDB" id="A0ABD3P2H9"/>
<feature type="region of interest" description="Disordered" evidence="4">
    <location>
        <begin position="465"/>
        <end position="485"/>
    </location>
</feature>
<comment type="caution">
    <text evidence="5">The sequence shown here is derived from an EMBL/GenBank/DDBJ whole genome shotgun (WGS) entry which is preliminary data.</text>
</comment>
<reference evidence="5 6" key="1">
    <citation type="submission" date="2024-10" db="EMBL/GenBank/DDBJ databases">
        <title>Updated reference genomes for cyclostephanoid diatoms.</title>
        <authorList>
            <person name="Roberts W.R."/>
            <person name="Alverson A.J."/>
        </authorList>
    </citation>
    <scope>NUCLEOTIDE SEQUENCE [LARGE SCALE GENOMIC DNA]</scope>
    <source>
        <strain evidence="5 6">AJA010-31</strain>
    </source>
</reference>
<dbReference type="PANTHER" id="PTHR10196:SF80">
    <property type="entry name" value="D-RIBULOSE KINASE"/>
    <property type="match status" value="1"/>
</dbReference>
<protein>
    <recommendedName>
        <fullName evidence="7">Carbohydrate kinase FGGY C-terminal domain-containing protein</fullName>
    </recommendedName>
</protein>
<dbReference type="Proteomes" id="UP001530400">
    <property type="component" value="Unassembled WGS sequence"/>
</dbReference>
<accession>A0ABD3P2H9</accession>
<evidence type="ECO:0008006" key="7">
    <source>
        <dbReference type="Google" id="ProtNLM"/>
    </source>
</evidence>
<dbReference type="InterPro" id="IPR043129">
    <property type="entry name" value="ATPase_NBD"/>
</dbReference>
<evidence type="ECO:0000256" key="3">
    <source>
        <dbReference type="ARBA" id="ARBA00022777"/>
    </source>
</evidence>
<proteinExistence type="inferred from homology"/>
<dbReference type="Gene3D" id="3.30.420.40">
    <property type="match status" value="2"/>
</dbReference>
<dbReference type="SUPFAM" id="SSF53067">
    <property type="entry name" value="Actin-like ATPase domain"/>
    <property type="match status" value="2"/>
</dbReference>
<sequence length="979" mass="105729">MKCQSLSMTPTPVNINSRPTPRLMTVLLLTTAATTSNAFHLSPSPRIKSPTHQAPLQASLRDLLNDDDHPKNKKPTEDHFFTKIHDDTNKSKLRGFPSRSNKQVLTEEEEEQGQHVDRLGTFSFSGGGGKRLADVAASEGGSGESSASKEKDVDSISRASSSDDNVSANLDIELQPDNYNNRGVFISKNKFPKEAQTRSVAGGDGKSPKDDHAGALKTFSFASSDKSTDASSDGSPKSTTTTSSTGRRSEGVSSKTVFPDRKMDRLGTFSLARNKAPEYIGPSPPNKSDKNMDGDVRLGTFSLAKNKQPDYSIGPSQPIKSDVERDVGGDNHWDRMSAFSFASTYQSSGSQDDVSPSIDSSPIMKQPTSLSSLASSLSTTTRNDRISRIKAQNDPRTLHPDGMNVPRLNKGGFVMSMSGREGKKNIFQRIDDELGSTEGERAAANKESGLGGTSFESGVTNWGDLSDAMGVGKEKTSKDDKGESNDSGDCFIGFDLGTSGARISIVEKQSAQSDSKSKWDYAEVFAAALSWDDILHFDDAYDWRSAVDALLMRAREDVPDVMARVKAMCVSGTSATCLLLEKGTLDVSRVARMYNFDVLANSEGGQKKSKSGKSSAERVMDLIDEYVPDKHTARATTGSLAKLLLWNEEDPLVDDEGNVKEMLCHQSDYISLSLMYGGVDKEGCLVSSDWHNCLKLGYDVRNLSYPDWMVQLLKEGAKIPSPTDVLPSKVVSPGEPMGAISSVVASKYGLPTETVMVGGTTDSNAAFFAAAGAKPDYGLAVTSLGSTVALKQLSSTYVEDASKGVYSHRFPRFGSSDGHEEAWLIGGASNVGCAVLRQEEFSNDELVELSSEIDPATDSPLSYYPLTKKGERFPVADSEKEPVLDPKPDDRKEYLHGILQAIGDVERDGYRTLGELGATPNRPTEILTCGGGSKNDMWTALRERRLRDICDGDQRIIVKKAMNTEASYGAALLAAASFE</sequence>
<evidence type="ECO:0000313" key="6">
    <source>
        <dbReference type="Proteomes" id="UP001530400"/>
    </source>
</evidence>
<evidence type="ECO:0000313" key="5">
    <source>
        <dbReference type="EMBL" id="KAL3780660.1"/>
    </source>
</evidence>
<evidence type="ECO:0000256" key="2">
    <source>
        <dbReference type="ARBA" id="ARBA00022679"/>
    </source>
</evidence>
<keyword evidence="6" id="KW-1185">Reference proteome</keyword>
<name>A0ABD3P2H9_9STRA</name>
<dbReference type="CDD" id="cd07783">
    <property type="entry name" value="ASKHA_NBD_FGGY_SePSK_AtXK1-like"/>
    <property type="match status" value="1"/>
</dbReference>
<dbReference type="PANTHER" id="PTHR10196">
    <property type="entry name" value="SUGAR KINASE"/>
    <property type="match status" value="1"/>
</dbReference>
<feature type="compositionally biased region" description="Polar residues" evidence="4">
    <location>
        <begin position="157"/>
        <end position="168"/>
    </location>
</feature>
<dbReference type="GO" id="GO:0016301">
    <property type="term" value="F:kinase activity"/>
    <property type="evidence" value="ECO:0007669"/>
    <property type="project" value="UniProtKB-KW"/>
</dbReference>
<evidence type="ECO:0000256" key="1">
    <source>
        <dbReference type="ARBA" id="ARBA00009156"/>
    </source>
</evidence>
<keyword evidence="3" id="KW-0418">Kinase</keyword>
<dbReference type="EMBL" id="JALLPJ020000880">
    <property type="protein sequence ID" value="KAL3780660.1"/>
    <property type="molecule type" value="Genomic_DNA"/>
</dbReference>